<reference evidence="2" key="1">
    <citation type="journal article" date="2023" name="G3 (Bethesda)">
        <title>A reference genome for the long-term kleptoplast-retaining sea slug Elysia crispata morphotype clarki.</title>
        <authorList>
            <person name="Eastman K.E."/>
            <person name="Pendleton A.L."/>
            <person name="Shaikh M.A."/>
            <person name="Suttiyut T."/>
            <person name="Ogas R."/>
            <person name="Tomko P."/>
            <person name="Gavelis G."/>
            <person name="Widhalm J.R."/>
            <person name="Wisecaver J.H."/>
        </authorList>
    </citation>
    <scope>NUCLEOTIDE SEQUENCE</scope>
    <source>
        <strain evidence="2">ECLA1</strain>
    </source>
</reference>
<keyword evidence="1" id="KW-0812">Transmembrane</keyword>
<evidence type="ECO:0000256" key="1">
    <source>
        <dbReference type="SAM" id="Phobius"/>
    </source>
</evidence>
<comment type="caution">
    <text evidence="2">The sequence shown here is derived from an EMBL/GenBank/DDBJ whole genome shotgun (WGS) entry which is preliminary data.</text>
</comment>
<evidence type="ECO:0000313" key="3">
    <source>
        <dbReference type="Proteomes" id="UP001283361"/>
    </source>
</evidence>
<sequence>MHSTDIIKYLLSDCNLLNPSINVSISRVLSQRTALVFWNSLTPGELTRQTAHKTRDLGAPPIIKGPLTAQDAQIGVNSDIITSFSRLLSPRRTVHYYSSRFMKTAGGARSILGTSRLACHRYSSRQRQNMSFSKDANHTKVQTFAHRARGSGKPDLAEILFPVFFAILITFLILVIRGRGGTKPPLPKLIAYLREYPLINNYLLPGLARSLSQGLGLPRKADAHIA</sequence>
<gene>
    <name evidence="2" type="ORF">RRG08_022417</name>
</gene>
<name>A0AAE1D8U2_9GAST</name>
<dbReference type="Proteomes" id="UP001283361">
    <property type="component" value="Unassembled WGS sequence"/>
</dbReference>
<dbReference type="AlphaFoldDB" id="A0AAE1D8U2"/>
<feature type="transmembrane region" description="Helical" evidence="1">
    <location>
        <begin position="159"/>
        <end position="176"/>
    </location>
</feature>
<accession>A0AAE1D8U2</accession>
<proteinExistence type="predicted"/>
<keyword evidence="1" id="KW-0472">Membrane</keyword>
<keyword evidence="1" id="KW-1133">Transmembrane helix</keyword>
<protein>
    <submittedName>
        <fullName evidence="2">Uncharacterized protein</fullName>
    </submittedName>
</protein>
<organism evidence="2 3">
    <name type="scientific">Elysia crispata</name>
    <name type="common">lettuce slug</name>
    <dbReference type="NCBI Taxonomy" id="231223"/>
    <lineage>
        <taxon>Eukaryota</taxon>
        <taxon>Metazoa</taxon>
        <taxon>Spiralia</taxon>
        <taxon>Lophotrochozoa</taxon>
        <taxon>Mollusca</taxon>
        <taxon>Gastropoda</taxon>
        <taxon>Heterobranchia</taxon>
        <taxon>Euthyneura</taxon>
        <taxon>Panpulmonata</taxon>
        <taxon>Sacoglossa</taxon>
        <taxon>Placobranchoidea</taxon>
        <taxon>Plakobranchidae</taxon>
        <taxon>Elysia</taxon>
    </lineage>
</organism>
<dbReference type="EMBL" id="JAWDGP010004927">
    <property type="protein sequence ID" value="KAK3761010.1"/>
    <property type="molecule type" value="Genomic_DNA"/>
</dbReference>
<keyword evidence="3" id="KW-1185">Reference proteome</keyword>
<evidence type="ECO:0000313" key="2">
    <source>
        <dbReference type="EMBL" id="KAK3761010.1"/>
    </source>
</evidence>